<feature type="region of interest" description="Disordered" evidence="1">
    <location>
        <begin position="57"/>
        <end position="76"/>
    </location>
</feature>
<keyword evidence="2" id="KW-0812">Transmembrane</keyword>
<keyword evidence="2" id="KW-0472">Membrane</keyword>
<feature type="transmembrane region" description="Helical" evidence="2">
    <location>
        <begin position="20"/>
        <end position="47"/>
    </location>
</feature>
<feature type="compositionally biased region" description="Basic and acidic residues" evidence="1">
    <location>
        <begin position="91"/>
        <end position="112"/>
    </location>
</feature>
<reference evidence="3" key="1">
    <citation type="submission" date="2023-08" db="EMBL/GenBank/DDBJ databases">
        <authorList>
            <person name="Audoor S."/>
            <person name="Bilcke G."/>
        </authorList>
    </citation>
    <scope>NUCLEOTIDE SEQUENCE</scope>
</reference>
<dbReference type="EMBL" id="CAKOGP040000002">
    <property type="protein sequence ID" value="CAJ1920410.1"/>
    <property type="molecule type" value="Genomic_DNA"/>
</dbReference>
<name>A0AAD2FCB9_9STRA</name>
<organism evidence="3 4">
    <name type="scientific">Cylindrotheca closterium</name>
    <dbReference type="NCBI Taxonomy" id="2856"/>
    <lineage>
        <taxon>Eukaryota</taxon>
        <taxon>Sar</taxon>
        <taxon>Stramenopiles</taxon>
        <taxon>Ochrophyta</taxon>
        <taxon>Bacillariophyta</taxon>
        <taxon>Bacillariophyceae</taxon>
        <taxon>Bacillariophycidae</taxon>
        <taxon>Bacillariales</taxon>
        <taxon>Bacillariaceae</taxon>
        <taxon>Cylindrotheca</taxon>
    </lineage>
</organism>
<feature type="region of interest" description="Disordered" evidence="1">
    <location>
        <begin position="91"/>
        <end position="118"/>
    </location>
</feature>
<keyword evidence="4" id="KW-1185">Reference proteome</keyword>
<dbReference type="Proteomes" id="UP001295423">
    <property type="component" value="Unassembled WGS sequence"/>
</dbReference>
<evidence type="ECO:0000313" key="3">
    <source>
        <dbReference type="EMBL" id="CAJ1920410.1"/>
    </source>
</evidence>
<gene>
    <name evidence="3" type="ORF">CYCCA115_LOCUS886</name>
</gene>
<evidence type="ECO:0000256" key="2">
    <source>
        <dbReference type="SAM" id="Phobius"/>
    </source>
</evidence>
<keyword evidence="2" id="KW-1133">Transmembrane helix</keyword>
<evidence type="ECO:0000256" key="1">
    <source>
        <dbReference type="SAM" id="MobiDB-lite"/>
    </source>
</evidence>
<sequence>MEIRTNENSSQFRRIVRLLLLLVFCLLKISVMHFFKVLLLMTLLAVVSARERMRSSEQNLGPKHTAGIKQVKEHHERRMTKLEEMIEERRQMVEDHERGHRKLSQEEYERASRQHGNFQQKLEQMRKTNHHEAHMDRMHEMKELHERSMRIKEDL</sequence>
<proteinExistence type="predicted"/>
<evidence type="ECO:0000313" key="4">
    <source>
        <dbReference type="Proteomes" id="UP001295423"/>
    </source>
</evidence>
<accession>A0AAD2FCB9</accession>
<comment type="caution">
    <text evidence="3">The sequence shown here is derived from an EMBL/GenBank/DDBJ whole genome shotgun (WGS) entry which is preliminary data.</text>
</comment>
<dbReference type="AlphaFoldDB" id="A0AAD2FCB9"/>
<protein>
    <submittedName>
        <fullName evidence="3">Uncharacterized protein</fullName>
    </submittedName>
</protein>